<keyword evidence="1 7" id="KW-0963">Cytoplasm</keyword>
<keyword evidence="12" id="KW-1185">Reference proteome</keyword>
<feature type="domain" description="GIY-YIG" evidence="9">
    <location>
        <begin position="38"/>
        <end position="116"/>
    </location>
</feature>
<dbReference type="Gene3D" id="3.40.1440.10">
    <property type="entry name" value="GIY-YIG endonuclease"/>
    <property type="match status" value="1"/>
</dbReference>
<dbReference type="PANTHER" id="PTHR30562:SF1">
    <property type="entry name" value="UVRABC SYSTEM PROTEIN C"/>
    <property type="match status" value="1"/>
</dbReference>
<dbReference type="GO" id="GO:0005737">
    <property type="term" value="C:cytoplasm"/>
    <property type="evidence" value="ECO:0007669"/>
    <property type="project" value="UniProtKB-SubCell"/>
</dbReference>
<evidence type="ECO:0000313" key="11">
    <source>
        <dbReference type="EMBL" id="MSU91320.1"/>
    </source>
</evidence>
<dbReference type="InterPro" id="IPR050066">
    <property type="entry name" value="UvrABC_protein_C"/>
</dbReference>
<evidence type="ECO:0000256" key="4">
    <source>
        <dbReference type="ARBA" id="ARBA00022881"/>
    </source>
</evidence>
<dbReference type="InterPro" id="IPR038476">
    <property type="entry name" value="UvrC_RNase_H_dom_sf"/>
</dbReference>
<dbReference type="NCBIfam" id="TIGR00194">
    <property type="entry name" value="uvrC"/>
    <property type="match status" value="1"/>
</dbReference>
<dbReference type="PROSITE" id="PS50165">
    <property type="entry name" value="UVRC"/>
    <property type="match status" value="1"/>
</dbReference>
<accession>A0A6L5Z5D5</accession>
<dbReference type="PANTHER" id="PTHR30562">
    <property type="entry name" value="UVRC/OXIDOREDUCTASE"/>
    <property type="match status" value="1"/>
</dbReference>
<proteinExistence type="inferred from homology"/>
<dbReference type="CDD" id="cd10434">
    <property type="entry name" value="GIY-YIG_UvrC_Cho"/>
    <property type="match status" value="1"/>
</dbReference>
<evidence type="ECO:0000256" key="2">
    <source>
        <dbReference type="ARBA" id="ARBA00022763"/>
    </source>
</evidence>
<comment type="function">
    <text evidence="7">The UvrABC repair system catalyzes the recognition and processing of DNA lesions. UvrC both incises the 5' and 3' sides of the lesion. The N-terminal half is responsible for the 3' incision and the C-terminal half is responsible for the 5' incision.</text>
</comment>
<dbReference type="GO" id="GO:0009380">
    <property type="term" value="C:excinuclease repair complex"/>
    <property type="evidence" value="ECO:0007669"/>
    <property type="project" value="InterPro"/>
</dbReference>
<dbReference type="InterPro" id="IPR000305">
    <property type="entry name" value="GIY-YIG_endonuc"/>
</dbReference>
<dbReference type="EMBL" id="WIND01000018">
    <property type="protein sequence ID" value="MSU91320.1"/>
    <property type="molecule type" value="Genomic_DNA"/>
</dbReference>
<dbReference type="FunFam" id="3.30.420.340:FF:000001">
    <property type="entry name" value="UvrABC system protein C"/>
    <property type="match status" value="1"/>
</dbReference>
<dbReference type="Pfam" id="PF08459">
    <property type="entry name" value="UvrC_RNaseH_dom"/>
    <property type="match status" value="1"/>
</dbReference>
<gene>
    <name evidence="7 11" type="primary">uvrC</name>
    <name evidence="11" type="ORF">GE300_17195</name>
</gene>
<dbReference type="InterPro" id="IPR003583">
    <property type="entry name" value="Hlx-hairpin-Hlx_DNA-bd_motif"/>
</dbReference>
<dbReference type="Pfam" id="PF22920">
    <property type="entry name" value="UvrC_RNaseH"/>
    <property type="match status" value="1"/>
</dbReference>
<evidence type="ECO:0000256" key="5">
    <source>
        <dbReference type="ARBA" id="ARBA00023204"/>
    </source>
</evidence>
<dbReference type="HAMAP" id="MF_00203">
    <property type="entry name" value="UvrC"/>
    <property type="match status" value="1"/>
</dbReference>
<dbReference type="GO" id="GO:0003677">
    <property type="term" value="F:DNA binding"/>
    <property type="evidence" value="ECO:0007669"/>
    <property type="project" value="UniProtKB-UniRule"/>
</dbReference>
<dbReference type="SMART" id="SM00278">
    <property type="entry name" value="HhH1"/>
    <property type="match status" value="2"/>
</dbReference>
<dbReference type="SUPFAM" id="SSF82771">
    <property type="entry name" value="GIY-YIG endonuclease"/>
    <property type="match status" value="1"/>
</dbReference>
<dbReference type="PROSITE" id="PS50164">
    <property type="entry name" value="GIY_YIG"/>
    <property type="match status" value="1"/>
</dbReference>
<dbReference type="Pfam" id="PF01541">
    <property type="entry name" value="GIY-YIG"/>
    <property type="match status" value="1"/>
</dbReference>
<dbReference type="SUPFAM" id="SSF47781">
    <property type="entry name" value="RuvA domain 2-like"/>
    <property type="match status" value="1"/>
</dbReference>
<keyword evidence="2 7" id="KW-0227">DNA damage</keyword>
<dbReference type="AlphaFoldDB" id="A0A6L5Z5D5"/>
<evidence type="ECO:0000256" key="1">
    <source>
        <dbReference type="ARBA" id="ARBA00022490"/>
    </source>
</evidence>
<dbReference type="InterPro" id="IPR004791">
    <property type="entry name" value="UvrC"/>
</dbReference>
<comment type="subunit">
    <text evidence="7">Interacts with UvrB in an incision complex.</text>
</comment>
<evidence type="ECO:0000256" key="3">
    <source>
        <dbReference type="ARBA" id="ARBA00022769"/>
    </source>
</evidence>
<dbReference type="SUPFAM" id="SSF46600">
    <property type="entry name" value="C-terminal UvrC-binding domain of UvrB"/>
    <property type="match status" value="1"/>
</dbReference>
<feature type="domain" description="UVR" evidence="8">
    <location>
        <begin position="226"/>
        <end position="261"/>
    </location>
</feature>
<dbReference type="FunFam" id="3.40.1440.10:FF:000001">
    <property type="entry name" value="UvrABC system protein C"/>
    <property type="match status" value="1"/>
</dbReference>
<protein>
    <recommendedName>
        <fullName evidence="7">UvrABC system protein C</fullName>
        <shortName evidence="7">Protein UvrC</shortName>
    </recommendedName>
    <alternativeName>
        <fullName evidence="7">Excinuclease ABC subunit C</fullName>
    </alternativeName>
</protein>
<evidence type="ECO:0000259" key="10">
    <source>
        <dbReference type="PROSITE" id="PS50165"/>
    </source>
</evidence>
<comment type="subcellular location">
    <subcellularLocation>
        <location evidence="7">Cytoplasm</location>
    </subcellularLocation>
</comment>
<dbReference type="InterPro" id="IPR001943">
    <property type="entry name" value="UVR_dom"/>
</dbReference>
<dbReference type="InterPro" id="IPR010994">
    <property type="entry name" value="RuvA_2-like"/>
</dbReference>
<dbReference type="GO" id="GO:0006289">
    <property type="term" value="P:nucleotide-excision repair"/>
    <property type="evidence" value="ECO:0007669"/>
    <property type="project" value="UniProtKB-UniRule"/>
</dbReference>
<dbReference type="Gene3D" id="1.10.150.20">
    <property type="entry name" value="5' to 3' exonuclease, C-terminal subdomain"/>
    <property type="match status" value="1"/>
</dbReference>
<evidence type="ECO:0000256" key="7">
    <source>
        <dbReference type="HAMAP-Rule" id="MF_00203"/>
    </source>
</evidence>
<dbReference type="Gene3D" id="4.10.860.10">
    <property type="entry name" value="UVR domain"/>
    <property type="match status" value="1"/>
</dbReference>
<dbReference type="InterPro" id="IPR035901">
    <property type="entry name" value="GIY-YIG_endonuc_sf"/>
</dbReference>
<evidence type="ECO:0000313" key="12">
    <source>
        <dbReference type="Proteomes" id="UP000474957"/>
    </source>
</evidence>
<dbReference type="Pfam" id="PF14520">
    <property type="entry name" value="HHH_5"/>
    <property type="match status" value="1"/>
</dbReference>
<dbReference type="Gene3D" id="3.30.420.340">
    <property type="entry name" value="UvrC, RNAse H endonuclease domain"/>
    <property type="match status" value="1"/>
</dbReference>
<organism evidence="11 12">
    <name type="scientific">Halovulum marinum</name>
    <dbReference type="NCBI Taxonomy" id="2662447"/>
    <lineage>
        <taxon>Bacteria</taxon>
        <taxon>Pseudomonadati</taxon>
        <taxon>Pseudomonadota</taxon>
        <taxon>Alphaproteobacteria</taxon>
        <taxon>Rhodobacterales</taxon>
        <taxon>Paracoccaceae</taxon>
        <taxon>Halovulum</taxon>
    </lineage>
</organism>
<comment type="caution">
    <text evidence="11">The sequence shown here is derived from an EMBL/GenBank/DDBJ whole genome shotgun (WGS) entry which is preliminary data.</text>
</comment>
<dbReference type="PROSITE" id="PS50151">
    <property type="entry name" value="UVR"/>
    <property type="match status" value="1"/>
</dbReference>
<sequence length="636" mass="69654">MQDEPQRPEFKDDSADAPAIKGRVGHRVIAEYVRNLGHGPGVYRMLDAQGAVLYVGKARNLKKRVASYAKPTGHSARIGRMIAATASMMFLSTETETEALLLEQNLIKQLKPRYNVLLRDDKSFPNILIPGDHPFPPIKKHRGMKRDRGSYYGPFASAGAVNRTLNQLQKAFLLRNCSDSMFESRTRPCLLHQIKRCSAPCVGRISEADYARDLADARRFLEGRTTTVQAKLAAEMQAASDAMEFERAAALRDRIRALTQVQSTQGVNPAGVAEADVVALHQDGGQACVEVFFIRANQNWGNRSYFPRLAAGTGPGEVLEAFLTQFYDGKTPPRLVLLSHPVDNADLVAQALGAAAGRKVTIGVPQRGEKAQLVDSALRNAREALARKMAESASQARLLDGLAAAFDLDGPPQRIEVYDNSHIQGTNAVGAMIVAGPEGFLKSQYRKFNIRSKDLTPGDDFGMMREVLERRLARLMKEDPDRETDAWPDLLLIDGGPGQVAAVDKVMHEMGIEDIAVIGVAKGVDRDAGKEEFYRPGQRPRALPYRDPVLYFIQRLRDEAHRFAIGAHRARRAKAISATPLDDVPGVGATRKRALLAHFGSAKAVSRAGLADLKVVDGISDALAETIYAHFHDKGG</sequence>
<feature type="domain" description="UvrC family homology region profile" evidence="10">
    <location>
        <begin position="277"/>
        <end position="507"/>
    </location>
</feature>
<keyword evidence="5 7" id="KW-0234">DNA repair</keyword>
<reference evidence="11 12" key="1">
    <citation type="submission" date="2019-10" db="EMBL/GenBank/DDBJ databases">
        <title>Cognatihalovulum marinum gen. nov. sp. nov., a new member of the family Rhodobacteraceae isolated from deep seawater of the Northwest Indian Ocean.</title>
        <authorList>
            <person name="Ruan C."/>
            <person name="Wang J."/>
            <person name="Zheng X."/>
            <person name="Song L."/>
            <person name="Zhu Y."/>
            <person name="Huang Y."/>
            <person name="Lu Z."/>
            <person name="Du W."/>
            <person name="Huang L."/>
            <person name="Dai X."/>
        </authorList>
    </citation>
    <scope>NUCLEOTIDE SEQUENCE [LARGE SCALE GENOMIC DNA]</scope>
    <source>
        <strain evidence="11 12">2CG4</strain>
    </source>
</reference>
<name>A0A6L5Z5D5_9RHOB</name>
<dbReference type="SMART" id="SM00465">
    <property type="entry name" value="GIYc"/>
    <property type="match status" value="1"/>
</dbReference>
<keyword evidence="6 7" id="KW-0742">SOS response</keyword>
<keyword evidence="3 7" id="KW-0228">DNA excision</keyword>
<dbReference type="InterPro" id="IPR001162">
    <property type="entry name" value="UvrC_RNase_H_dom"/>
</dbReference>
<evidence type="ECO:0000259" key="8">
    <source>
        <dbReference type="PROSITE" id="PS50151"/>
    </source>
</evidence>
<dbReference type="GO" id="GO:0009381">
    <property type="term" value="F:excinuclease ABC activity"/>
    <property type="evidence" value="ECO:0007669"/>
    <property type="project" value="UniProtKB-UniRule"/>
</dbReference>
<comment type="similarity">
    <text evidence="7">Belongs to the UvrC family.</text>
</comment>
<dbReference type="Pfam" id="PF02151">
    <property type="entry name" value="UVR"/>
    <property type="match status" value="1"/>
</dbReference>
<dbReference type="Proteomes" id="UP000474957">
    <property type="component" value="Unassembled WGS sequence"/>
</dbReference>
<evidence type="ECO:0000256" key="6">
    <source>
        <dbReference type="ARBA" id="ARBA00023236"/>
    </source>
</evidence>
<dbReference type="RefSeq" id="WP_154448359.1">
    <property type="nucleotide sequence ID" value="NZ_WIND01000018.1"/>
</dbReference>
<evidence type="ECO:0000259" key="9">
    <source>
        <dbReference type="PROSITE" id="PS50164"/>
    </source>
</evidence>
<dbReference type="GO" id="GO:0009432">
    <property type="term" value="P:SOS response"/>
    <property type="evidence" value="ECO:0007669"/>
    <property type="project" value="UniProtKB-UniRule"/>
</dbReference>
<keyword evidence="4 7" id="KW-0267">Excision nuclease</keyword>
<dbReference type="InterPro" id="IPR047296">
    <property type="entry name" value="GIY-YIG_UvrC_Cho"/>
</dbReference>
<dbReference type="NCBIfam" id="NF001824">
    <property type="entry name" value="PRK00558.1-5"/>
    <property type="match status" value="1"/>
</dbReference>
<dbReference type="InterPro" id="IPR036876">
    <property type="entry name" value="UVR_dom_sf"/>
</dbReference>